<keyword evidence="4" id="KW-1185">Reference proteome</keyword>
<dbReference type="Pfam" id="PF11085">
    <property type="entry name" value="YqhR"/>
    <property type="match status" value="1"/>
</dbReference>
<feature type="transmembrane region" description="Helical" evidence="2">
    <location>
        <begin position="106"/>
        <end position="128"/>
    </location>
</feature>
<dbReference type="Proteomes" id="UP000625804">
    <property type="component" value="Unassembled WGS sequence"/>
</dbReference>
<keyword evidence="2" id="KW-0812">Transmembrane</keyword>
<feature type="region of interest" description="Disordered" evidence="1">
    <location>
        <begin position="1"/>
        <end position="21"/>
    </location>
</feature>
<keyword evidence="2" id="KW-1133">Transmembrane helix</keyword>
<evidence type="ECO:0000313" key="3">
    <source>
        <dbReference type="EMBL" id="NSL50372.1"/>
    </source>
</evidence>
<feature type="transmembrane region" description="Helical" evidence="2">
    <location>
        <begin position="140"/>
        <end position="161"/>
    </location>
</feature>
<evidence type="ECO:0000256" key="2">
    <source>
        <dbReference type="SAM" id="Phobius"/>
    </source>
</evidence>
<evidence type="ECO:0000256" key="1">
    <source>
        <dbReference type="SAM" id="MobiDB-lite"/>
    </source>
</evidence>
<dbReference type="RefSeq" id="WP_173729559.1">
    <property type="nucleotide sequence ID" value="NZ_JABTTE010000001.1"/>
</dbReference>
<feature type="transmembrane region" description="Helical" evidence="2">
    <location>
        <begin position="31"/>
        <end position="52"/>
    </location>
</feature>
<name>A0A8J8GB00_9BACI</name>
<dbReference type="InterPro" id="IPR024563">
    <property type="entry name" value="YqhR"/>
</dbReference>
<gene>
    <name evidence="3" type="ORF">HR057_01195</name>
</gene>
<organism evidence="3 4">
    <name type="scientific">Calidifontibacillus erzurumensis</name>
    <dbReference type="NCBI Taxonomy" id="2741433"/>
    <lineage>
        <taxon>Bacteria</taxon>
        <taxon>Bacillati</taxon>
        <taxon>Bacillota</taxon>
        <taxon>Bacilli</taxon>
        <taxon>Bacillales</taxon>
        <taxon>Bacillaceae</taxon>
        <taxon>Calidifontibacillus/Schinkia group</taxon>
        <taxon>Calidifontibacillus</taxon>
    </lineage>
</organism>
<evidence type="ECO:0000313" key="4">
    <source>
        <dbReference type="Proteomes" id="UP000625804"/>
    </source>
</evidence>
<reference evidence="3" key="1">
    <citation type="submission" date="2020-06" db="EMBL/GenBank/DDBJ databases">
        <title>A novel thermopfilic bacterium from Erzurum, Turkey.</title>
        <authorList>
            <person name="Adiguzel A."/>
            <person name="Ay H."/>
            <person name="Baltaci M.O."/>
        </authorList>
    </citation>
    <scope>NUCLEOTIDE SEQUENCE</scope>
    <source>
        <strain evidence="3">P2</strain>
    </source>
</reference>
<dbReference type="AlphaFoldDB" id="A0A8J8GB00"/>
<feature type="transmembrane region" description="Helical" evidence="2">
    <location>
        <begin position="76"/>
        <end position="99"/>
    </location>
</feature>
<proteinExistence type="predicted"/>
<accession>A0A8J8GB00</accession>
<keyword evidence="2" id="KW-0472">Membrane</keyword>
<sequence length="173" mass="20023">MAEQIEQTNEKENPQLEQNKKEPELSHLSKVMIIGFFGGVFWSLIGYIAYFFNFTDMGPSLVLEPWAVGDWKVKTAGHWVGIFIIGLLSIGVALIYNLFFKNIRKIWPSILFGVALWFIVFYLLNPMFPNLESVRDFSKNTIITTLCLYILYGVFVGYSISYDVEQMKRMKHS</sequence>
<comment type="caution">
    <text evidence="3">The sequence shown here is derived from an EMBL/GenBank/DDBJ whole genome shotgun (WGS) entry which is preliminary data.</text>
</comment>
<dbReference type="EMBL" id="JABTTE010000001">
    <property type="protein sequence ID" value="NSL50372.1"/>
    <property type="molecule type" value="Genomic_DNA"/>
</dbReference>
<evidence type="ECO:0008006" key="5">
    <source>
        <dbReference type="Google" id="ProtNLM"/>
    </source>
</evidence>
<feature type="compositionally biased region" description="Basic and acidic residues" evidence="1">
    <location>
        <begin position="8"/>
        <end position="21"/>
    </location>
</feature>
<protein>
    <recommendedName>
        <fullName evidence="5">Membrane protein YqhR</fullName>
    </recommendedName>
</protein>